<name>A0A9J6CU75_RHIMP</name>
<dbReference type="PROSITE" id="PS00658">
    <property type="entry name" value="FORK_HEAD_2"/>
    <property type="match status" value="1"/>
</dbReference>
<evidence type="ECO:0000256" key="2">
    <source>
        <dbReference type="PROSITE-ProRule" id="PRU00089"/>
    </source>
</evidence>
<reference evidence="5" key="2">
    <citation type="submission" date="2021-09" db="EMBL/GenBank/DDBJ databases">
        <authorList>
            <person name="Jia N."/>
            <person name="Wang J."/>
            <person name="Shi W."/>
            <person name="Du L."/>
            <person name="Sun Y."/>
            <person name="Zhan W."/>
            <person name="Jiang J."/>
            <person name="Wang Q."/>
            <person name="Zhang B."/>
            <person name="Ji P."/>
            <person name="Sakyi L.B."/>
            <person name="Cui X."/>
            <person name="Yuan T."/>
            <person name="Jiang B."/>
            <person name="Yang W."/>
            <person name="Lam T.T.-Y."/>
            <person name="Chang Q."/>
            <person name="Ding S."/>
            <person name="Wang X."/>
            <person name="Zhu J."/>
            <person name="Ruan X."/>
            <person name="Zhao L."/>
            <person name="Wei J."/>
            <person name="Que T."/>
            <person name="Du C."/>
            <person name="Cheng J."/>
            <person name="Dai P."/>
            <person name="Han X."/>
            <person name="Huang E."/>
            <person name="Gao Y."/>
            <person name="Liu J."/>
            <person name="Shao H."/>
            <person name="Ye R."/>
            <person name="Li L."/>
            <person name="Wei W."/>
            <person name="Wang X."/>
            <person name="Wang C."/>
            <person name="Huo Q."/>
            <person name="Li W."/>
            <person name="Guo W."/>
            <person name="Chen H."/>
            <person name="Chen S."/>
            <person name="Zhou L."/>
            <person name="Zhou L."/>
            <person name="Ni X."/>
            <person name="Tian J."/>
            <person name="Zhou Y."/>
            <person name="Sheng Y."/>
            <person name="Liu T."/>
            <person name="Pan Y."/>
            <person name="Xia L."/>
            <person name="Li J."/>
            <person name="Zhao F."/>
            <person name="Cao W."/>
        </authorList>
    </citation>
    <scope>NUCLEOTIDE SEQUENCE</scope>
    <source>
        <strain evidence="5">Rmic-2018</strain>
        <tissue evidence="5">Larvae</tissue>
    </source>
</reference>
<dbReference type="EMBL" id="JABSTU010006838">
    <property type="protein sequence ID" value="KAH7932027.1"/>
    <property type="molecule type" value="Genomic_DNA"/>
</dbReference>
<dbReference type="Pfam" id="PF00250">
    <property type="entry name" value="Forkhead"/>
    <property type="match status" value="1"/>
</dbReference>
<dbReference type="InterPro" id="IPR036390">
    <property type="entry name" value="WH_DNA-bd_sf"/>
</dbReference>
<feature type="domain" description="Fork-head" evidence="4">
    <location>
        <begin position="119"/>
        <end position="202"/>
    </location>
</feature>
<feature type="DNA-binding region" description="Fork-head" evidence="2">
    <location>
        <begin position="119"/>
        <end position="202"/>
    </location>
</feature>
<dbReference type="SUPFAM" id="SSF46785">
    <property type="entry name" value="Winged helix' DNA-binding domain"/>
    <property type="match status" value="1"/>
</dbReference>
<dbReference type="SMART" id="SM00339">
    <property type="entry name" value="FH"/>
    <property type="match status" value="1"/>
</dbReference>
<dbReference type="GO" id="GO:0043565">
    <property type="term" value="F:sequence-specific DNA binding"/>
    <property type="evidence" value="ECO:0007669"/>
    <property type="project" value="InterPro"/>
</dbReference>
<dbReference type="GO" id="GO:0003700">
    <property type="term" value="F:DNA-binding transcription factor activity"/>
    <property type="evidence" value="ECO:0007669"/>
    <property type="project" value="InterPro"/>
</dbReference>
<comment type="caution">
    <text evidence="5">The sequence shown here is derived from an EMBL/GenBank/DDBJ whole genome shotgun (WGS) entry which is preliminary data.</text>
</comment>
<comment type="subcellular location">
    <subcellularLocation>
        <location evidence="2">Nucleus</location>
    </subcellularLocation>
</comment>
<evidence type="ECO:0000313" key="6">
    <source>
        <dbReference type="Proteomes" id="UP000821866"/>
    </source>
</evidence>
<dbReference type="AlphaFoldDB" id="A0A9J6CU75"/>
<dbReference type="Gene3D" id="1.10.10.10">
    <property type="entry name" value="Winged helix-like DNA-binding domain superfamily/Winged helix DNA-binding domain"/>
    <property type="match status" value="1"/>
</dbReference>
<reference evidence="5" key="1">
    <citation type="journal article" date="2020" name="Cell">
        <title>Large-Scale Comparative Analyses of Tick Genomes Elucidate Their Genetic Diversity and Vector Capacities.</title>
        <authorList>
            <consortium name="Tick Genome and Microbiome Consortium (TIGMIC)"/>
            <person name="Jia N."/>
            <person name="Wang J."/>
            <person name="Shi W."/>
            <person name="Du L."/>
            <person name="Sun Y."/>
            <person name="Zhan W."/>
            <person name="Jiang J.F."/>
            <person name="Wang Q."/>
            <person name="Zhang B."/>
            <person name="Ji P."/>
            <person name="Bell-Sakyi L."/>
            <person name="Cui X.M."/>
            <person name="Yuan T.T."/>
            <person name="Jiang B.G."/>
            <person name="Yang W.F."/>
            <person name="Lam T.T."/>
            <person name="Chang Q.C."/>
            <person name="Ding S.J."/>
            <person name="Wang X.J."/>
            <person name="Zhu J.G."/>
            <person name="Ruan X.D."/>
            <person name="Zhao L."/>
            <person name="Wei J.T."/>
            <person name="Ye R.Z."/>
            <person name="Que T.C."/>
            <person name="Du C.H."/>
            <person name="Zhou Y.H."/>
            <person name="Cheng J.X."/>
            <person name="Dai P.F."/>
            <person name="Guo W.B."/>
            <person name="Han X.H."/>
            <person name="Huang E.J."/>
            <person name="Li L.F."/>
            <person name="Wei W."/>
            <person name="Gao Y.C."/>
            <person name="Liu J.Z."/>
            <person name="Shao H.Z."/>
            <person name="Wang X."/>
            <person name="Wang C.C."/>
            <person name="Yang T.C."/>
            <person name="Huo Q.B."/>
            <person name="Li W."/>
            <person name="Chen H.Y."/>
            <person name="Chen S.E."/>
            <person name="Zhou L.G."/>
            <person name="Ni X.B."/>
            <person name="Tian J.H."/>
            <person name="Sheng Y."/>
            <person name="Liu T."/>
            <person name="Pan Y.S."/>
            <person name="Xia L.Y."/>
            <person name="Li J."/>
            <person name="Zhao F."/>
            <person name="Cao W.C."/>
        </authorList>
    </citation>
    <scope>NUCLEOTIDE SEQUENCE</scope>
    <source>
        <strain evidence="5">Rmic-2018</strain>
    </source>
</reference>
<feature type="region of interest" description="Disordered" evidence="3">
    <location>
        <begin position="41"/>
        <end position="98"/>
    </location>
</feature>
<accession>A0A9J6CU75</accession>
<dbReference type="InterPro" id="IPR036388">
    <property type="entry name" value="WH-like_DNA-bd_sf"/>
</dbReference>
<feature type="compositionally biased region" description="Basic residues" evidence="3">
    <location>
        <begin position="263"/>
        <end position="272"/>
    </location>
</feature>
<sequence>MSSHRLRFERGQDSESVIDMQAEQYISAILPDPSTTVYAMGQTSGHSANAPCSSYSAGDGCEEEPPVMSSPRRPRGRQARSAPVRRRRRMAIDGDERIVSEPQTGRWSSLLPGGTVVRRPSTKLVRLVAQAIHESPHRVLRVTHVYAALQSKYPYYKLLDKGGINSWKSSVRHALFQKWFVKVCPTSICENVRHRSYFWGLNYYLSPREWVMLQLEPRAFSSPVQVKAGHRGDDDEPRENTAAPSAFQLEPERKISPPETKKPSGRKRRKTAARGSSDCTPSVPQLSLEEQAGPSSTYPLPHMNLWKMEYMKMDAWPAASQVGGCTTALVYLCGVQY</sequence>
<dbReference type="PROSITE" id="PS50039">
    <property type="entry name" value="FORK_HEAD_3"/>
    <property type="match status" value="1"/>
</dbReference>
<dbReference type="InterPro" id="IPR030456">
    <property type="entry name" value="TF_fork_head_CS_2"/>
</dbReference>
<feature type="region of interest" description="Disordered" evidence="3">
    <location>
        <begin position="223"/>
        <end position="298"/>
    </location>
</feature>
<keyword evidence="1 2" id="KW-0238">DNA-binding</keyword>
<proteinExistence type="predicted"/>
<dbReference type="Proteomes" id="UP000821866">
    <property type="component" value="Unassembled WGS sequence"/>
</dbReference>
<keyword evidence="6" id="KW-1185">Reference proteome</keyword>
<dbReference type="InterPro" id="IPR001766">
    <property type="entry name" value="Fork_head_dom"/>
</dbReference>
<evidence type="ECO:0000313" key="5">
    <source>
        <dbReference type="EMBL" id="KAH7932027.1"/>
    </source>
</evidence>
<evidence type="ECO:0000259" key="4">
    <source>
        <dbReference type="PROSITE" id="PS50039"/>
    </source>
</evidence>
<keyword evidence="2" id="KW-0539">Nucleus</keyword>
<organism evidence="5 6">
    <name type="scientific">Rhipicephalus microplus</name>
    <name type="common">Cattle tick</name>
    <name type="synonym">Boophilus microplus</name>
    <dbReference type="NCBI Taxonomy" id="6941"/>
    <lineage>
        <taxon>Eukaryota</taxon>
        <taxon>Metazoa</taxon>
        <taxon>Ecdysozoa</taxon>
        <taxon>Arthropoda</taxon>
        <taxon>Chelicerata</taxon>
        <taxon>Arachnida</taxon>
        <taxon>Acari</taxon>
        <taxon>Parasitiformes</taxon>
        <taxon>Ixodida</taxon>
        <taxon>Ixodoidea</taxon>
        <taxon>Ixodidae</taxon>
        <taxon>Rhipicephalinae</taxon>
        <taxon>Rhipicephalus</taxon>
        <taxon>Boophilus</taxon>
    </lineage>
</organism>
<feature type="compositionally biased region" description="Polar residues" evidence="3">
    <location>
        <begin position="41"/>
        <end position="56"/>
    </location>
</feature>
<evidence type="ECO:0000256" key="1">
    <source>
        <dbReference type="ARBA" id="ARBA00023125"/>
    </source>
</evidence>
<protein>
    <recommendedName>
        <fullName evidence="4">Fork-head domain-containing protein</fullName>
    </recommendedName>
</protein>
<gene>
    <name evidence="5" type="ORF">HPB51_029575</name>
</gene>
<evidence type="ECO:0000256" key="3">
    <source>
        <dbReference type="SAM" id="MobiDB-lite"/>
    </source>
</evidence>
<feature type="compositionally biased region" description="Basic and acidic residues" evidence="3">
    <location>
        <begin position="250"/>
        <end position="262"/>
    </location>
</feature>
<feature type="compositionally biased region" description="Basic residues" evidence="3">
    <location>
        <begin position="72"/>
        <end position="89"/>
    </location>
</feature>
<dbReference type="GO" id="GO:0005634">
    <property type="term" value="C:nucleus"/>
    <property type="evidence" value="ECO:0007669"/>
    <property type="project" value="UniProtKB-SubCell"/>
</dbReference>